<gene>
    <name evidence="2" type="ORF">S01H1_14686</name>
</gene>
<feature type="domain" description="ASCH" evidence="1">
    <location>
        <begin position="3"/>
        <end position="104"/>
    </location>
</feature>
<dbReference type="Pfam" id="PF04266">
    <property type="entry name" value="ASCH"/>
    <property type="match status" value="1"/>
</dbReference>
<protein>
    <recommendedName>
        <fullName evidence="1">ASCH domain-containing protein</fullName>
    </recommendedName>
</protein>
<dbReference type="EMBL" id="BARS01007649">
    <property type="protein sequence ID" value="GAF67977.1"/>
    <property type="molecule type" value="Genomic_DNA"/>
</dbReference>
<organism evidence="2">
    <name type="scientific">marine sediment metagenome</name>
    <dbReference type="NCBI Taxonomy" id="412755"/>
    <lineage>
        <taxon>unclassified sequences</taxon>
        <taxon>metagenomes</taxon>
        <taxon>ecological metagenomes</taxon>
    </lineage>
</organism>
<proteinExistence type="predicted"/>
<dbReference type="InterPro" id="IPR007374">
    <property type="entry name" value="ASCH_domain"/>
</dbReference>
<sequence length="109" mass="13174">MTLLFKKHYVEQIIQGTKTATRRPLRPMVKEGGTYHLKINFFESLPYRIHVQRLYEQTLDKMTLHDAEKEGYPSLKEFRKEWENLYPPWDPKQTVWVVEFEYAGTDRNP</sequence>
<dbReference type="AlphaFoldDB" id="X0RW81"/>
<reference evidence="2" key="1">
    <citation type="journal article" date="2014" name="Front. Microbiol.">
        <title>High frequency of phylogenetically diverse reductive dehalogenase-homologous genes in deep subseafloor sedimentary metagenomes.</title>
        <authorList>
            <person name="Kawai M."/>
            <person name="Futagami T."/>
            <person name="Toyoda A."/>
            <person name="Takaki Y."/>
            <person name="Nishi S."/>
            <person name="Hori S."/>
            <person name="Arai W."/>
            <person name="Tsubouchi T."/>
            <person name="Morono Y."/>
            <person name="Uchiyama I."/>
            <person name="Ito T."/>
            <person name="Fujiyama A."/>
            <person name="Inagaki F."/>
            <person name="Takami H."/>
        </authorList>
    </citation>
    <scope>NUCLEOTIDE SEQUENCE</scope>
    <source>
        <strain evidence="2">Expedition CK06-06</strain>
    </source>
</reference>
<dbReference type="Gene3D" id="2.30.130.30">
    <property type="entry name" value="Hypothetical protein"/>
    <property type="match status" value="1"/>
</dbReference>
<accession>X0RW81</accession>
<dbReference type="InterPro" id="IPR015947">
    <property type="entry name" value="PUA-like_sf"/>
</dbReference>
<name>X0RW81_9ZZZZ</name>
<dbReference type="CDD" id="cd06552">
    <property type="entry name" value="ASCH_yqfb_like"/>
    <property type="match status" value="1"/>
</dbReference>
<comment type="caution">
    <text evidence="2">The sequence shown here is derived from an EMBL/GenBank/DDBJ whole genome shotgun (WGS) entry which is preliminary data.</text>
</comment>
<dbReference type="SUPFAM" id="SSF88697">
    <property type="entry name" value="PUA domain-like"/>
    <property type="match status" value="1"/>
</dbReference>
<evidence type="ECO:0000313" key="2">
    <source>
        <dbReference type="EMBL" id="GAF67977.1"/>
    </source>
</evidence>
<dbReference type="SMART" id="SM01022">
    <property type="entry name" value="ASCH"/>
    <property type="match status" value="1"/>
</dbReference>
<evidence type="ECO:0000259" key="1">
    <source>
        <dbReference type="SMART" id="SM01022"/>
    </source>
</evidence>